<name>A0A0U9HMQ4_9FIRM</name>
<dbReference type="Proteomes" id="UP000062160">
    <property type="component" value="Unassembled WGS sequence"/>
</dbReference>
<dbReference type="InterPro" id="IPR011101">
    <property type="entry name" value="DUF5131"/>
</dbReference>
<dbReference type="EMBL" id="DF976999">
    <property type="protein sequence ID" value="GAQ24247.1"/>
    <property type="molecule type" value="Genomic_DNA"/>
</dbReference>
<dbReference type="Pfam" id="PF07505">
    <property type="entry name" value="DUF5131"/>
    <property type="match status" value="1"/>
</dbReference>
<dbReference type="OrthoDB" id="9787478at2"/>
<dbReference type="AlphaFoldDB" id="A0A0U9HMQ4"/>
<reference evidence="1" key="1">
    <citation type="journal article" date="2016" name="Genome Announc.">
        <title>Draft Genome Sequence of the Syntrophic Lactate-Degrading Bacterium Tepidanaerobacter syntrophicus JLT.</title>
        <authorList>
            <person name="Matsuura N."/>
            <person name="Ohashi A."/>
            <person name="Tourlousse D.M."/>
            <person name="Sekiguchi Y."/>
        </authorList>
    </citation>
    <scope>NUCLEOTIDE SEQUENCE [LARGE SCALE GENOMIC DNA]</scope>
    <source>
        <strain evidence="1">JL</strain>
    </source>
</reference>
<protein>
    <submittedName>
        <fullName evidence="1">Protein gp37</fullName>
    </submittedName>
</protein>
<organism evidence="1">
    <name type="scientific">Tepidanaerobacter syntrophicus</name>
    <dbReference type="NCBI Taxonomy" id="224999"/>
    <lineage>
        <taxon>Bacteria</taxon>
        <taxon>Bacillati</taxon>
        <taxon>Bacillota</taxon>
        <taxon>Clostridia</taxon>
        <taxon>Thermosediminibacterales</taxon>
        <taxon>Tepidanaerobacteraceae</taxon>
        <taxon>Tepidanaerobacter</taxon>
    </lineage>
</organism>
<proteinExistence type="predicted"/>
<gene>
    <name evidence="1" type="ORF">TSYNT_573</name>
</gene>
<dbReference type="STRING" id="224999.GCA_001485475_00229"/>
<evidence type="ECO:0000313" key="2">
    <source>
        <dbReference type="Proteomes" id="UP000062160"/>
    </source>
</evidence>
<keyword evidence="2" id="KW-1185">Reference proteome</keyword>
<dbReference type="RefSeq" id="WP_059031351.1">
    <property type="nucleotide sequence ID" value="NZ_DF976999.1"/>
</dbReference>
<sequence>MNVCKSRVEKGLYWDEAWSLVSGCTPISEGCQNCWSARETHMRAEHPNEKIKARNKGLTEAGRLSTRFNGRIRLNRDFLDKPLKKKKPTVYAIWNDLFHEDVPFEFIARAWEVMNNASHHTFLVLTKRPQRMKDFLARLGWYTHKNVWLGVTAENQQRAEERIPILLQLPAAKRFVSVEPMLGPVDLTEIVIPITGPGSSQPCAPPTERRINALTEDDFTYDWHGHGVGHVGPKLDWVICGSESGPNRRPAKIEWIRSLRNQCIYFGVPFFLKQMEVNKRIVKMPELDGRILDQFPIYRWEGWGS</sequence>
<evidence type="ECO:0000313" key="1">
    <source>
        <dbReference type="EMBL" id="GAQ24247.1"/>
    </source>
</evidence>
<accession>A0A0U9HMQ4</accession>